<dbReference type="InterPro" id="IPR029021">
    <property type="entry name" value="Prot-tyrosine_phosphatase-like"/>
</dbReference>
<organism evidence="2 3">
    <name type="scientific">Shewanella algidipiscicola</name>
    <dbReference type="NCBI Taxonomy" id="614070"/>
    <lineage>
        <taxon>Bacteria</taxon>
        <taxon>Pseudomonadati</taxon>
        <taxon>Pseudomonadota</taxon>
        <taxon>Gammaproteobacteria</taxon>
        <taxon>Alteromonadales</taxon>
        <taxon>Shewanellaceae</taxon>
        <taxon>Shewanella</taxon>
    </lineage>
</organism>
<dbReference type="Gene3D" id="3.90.190.10">
    <property type="entry name" value="Protein tyrosine phosphatase superfamily"/>
    <property type="match status" value="1"/>
</dbReference>
<feature type="chain" id="PRO_5046969913" description="Phosphatase" evidence="1">
    <location>
        <begin position="19"/>
        <end position="177"/>
    </location>
</feature>
<dbReference type="CDD" id="cd14503">
    <property type="entry name" value="PTP-bact"/>
    <property type="match status" value="1"/>
</dbReference>
<evidence type="ECO:0000256" key="1">
    <source>
        <dbReference type="SAM" id="SignalP"/>
    </source>
</evidence>
<evidence type="ECO:0000313" key="2">
    <source>
        <dbReference type="EMBL" id="GIU02084.1"/>
    </source>
</evidence>
<accession>A0ABQ4NSG0</accession>
<dbReference type="RefSeq" id="WP_119978974.1">
    <property type="nucleotide sequence ID" value="NZ_BPFB01000055.1"/>
</dbReference>
<name>A0ABQ4NSG0_9GAMM</name>
<keyword evidence="3" id="KW-1185">Reference proteome</keyword>
<proteinExistence type="predicted"/>
<comment type="caution">
    <text evidence="2">The sequence shown here is derived from an EMBL/GenBank/DDBJ whole genome shotgun (WGS) entry which is preliminary data.</text>
</comment>
<gene>
    <name evidence="2" type="ORF">TUM4630_32510</name>
</gene>
<dbReference type="Pfam" id="PF22785">
    <property type="entry name" value="Tc-R-P"/>
    <property type="match status" value="1"/>
</dbReference>
<sequence>MKKSALLSLLMFTGFTHADITPLPELNEIKDYQQLNPKILTAGLPTETQFNTLSKAGVQLVINLMPNEQKDAHANEAKLVTDAGMEYVYIPVDWMNPKVETVEAFFEVMDKHRDKEIIIHCMANYRASAFAYLDQLRIGNKVSMEDTMVEWGDLQQSLQKHTQWAELIEQVKAKYSL</sequence>
<evidence type="ECO:0000313" key="3">
    <source>
        <dbReference type="Proteomes" id="UP000761574"/>
    </source>
</evidence>
<dbReference type="EMBL" id="BPFB01000055">
    <property type="protein sequence ID" value="GIU02084.1"/>
    <property type="molecule type" value="Genomic_DNA"/>
</dbReference>
<dbReference type="Proteomes" id="UP000761574">
    <property type="component" value="Unassembled WGS sequence"/>
</dbReference>
<dbReference type="SUPFAM" id="SSF52799">
    <property type="entry name" value="(Phosphotyrosine protein) phosphatases II"/>
    <property type="match status" value="1"/>
</dbReference>
<reference evidence="2 3" key="1">
    <citation type="submission" date="2021-05" db="EMBL/GenBank/DDBJ databases">
        <title>Molecular characterization for Shewanella algae harboring chromosomal blaOXA-55-like strains isolated from clinical and environment sample.</title>
        <authorList>
            <person name="Ohama Y."/>
            <person name="Aoki K."/>
            <person name="Harada S."/>
            <person name="Moriya K."/>
            <person name="Ishii Y."/>
            <person name="Tateda K."/>
        </authorList>
    </citation>
    <scope>NUCLEOTIDE SEQUENCE [LARGE SCALE GENOMIC DNA]</scope>
    <source>
        <strain evidence="2 3">LMG 23746</strain>
    </source>
</reference>
<evidence type="ECO:0008006" key="4">
    <source>
        <dbReference type="Google" id="ProtNLM"/>
    </source>
</evidence>
<keyword evidence="1" id="KW-0732">Signal</keyword>
<feature type="signal peptide" evidence="1">
    <location>
        <begin position="1"/>
        <end position="18"/>
    </location>
</feature>
<protein>
    <recommendedName>
        <fullName evidence="4">Phosphatase</fullName>
    </recommendedName>
</protein>